<organism evidence="1">
    <name type="scientific">bioreactor metagenome</name>
    <dbReference type="NCBI Taxonomy" id="1076179"/>
    <lineage>
        <taxon>unclassified sequences</taxon>
        <taxon>metagenomes</taxon>
        <taxon>ecological metagenomes</taxon>
    </lineage>
</organism>
<comment type="caution">
    <text evidence="1">The sequence shown here is derived from an EMBL/GenBank/DDBJ whole genome shotgun (WGS) entry which is preliminary data.</text>
</comment>
<reference evidence="1" key="1">
    <citation type="submission" date="2019-08" db="EMBL/GenBank/DDBJ databases">
        <authorList>
            <person name="Kucharzyk K."/>
            <person name="Murdoch R.W."/>
            <person name="Higgins S."/>
            <person name="Loffler F."/>
        </authorList>
    </citation>
    <scope>NUCLEOTIDE SEQUENCE</scope>
</reference>
<proteinExistence type="predicted"/>
<dbReference type="AlphaFoldDB" id="A0A645HKG1"/>
<protein>
    <submittedName>
        <fullName evidence="1">Uncharacterized protein</fullName>
    </submittedName>
</protein>
<gene>
    <name evidence="1" type="ORF">SDC9_186407</name>
</gene>
<evidence type="ECO:0000313" key="1">
    <source>
        <dbReference type="EMBL" id="MPN38882.1"/>
    </source>
</evidence>
<name>A0A645HKG1_9ZZZZ</name>
<sequence>MGGGKGKLVSRQGNVRIPAVQQPGNFFIGSDHGGHIIKHRELAHNQDFTENPVPGGFIQTLQCDVMPFQLLQPPSPS</sequence>
<dbReference type="EMBL" id="VSSQ01094371">
    <property type="protein sequence ID" value="MPN38882.1"/>
    <property type="molecule type" value="Genomic_DNA"/>
</dbReference>
<accession>A0A645HKG1</accession>